<dbReference type="eggNOG" id="ENOG502SE1J">
    <property type="taxonomic scope" value="Eukaryota"/>
</dbReference>
<keyword evidence="1" id="KW-0732">Signal</keyword>
<dbReference type="InParanoid" id="K3WMG5"/>
<evidence type="ECO:0000256" key="1">
    <source>
        <dbReference type="SAM" id="SignalP"/>
    </source>
</evidence>
<protein>
    <recommendedName>
        <fullName evidence="4">Secreted protein</fullName>
    </recommendedName>
</protein>
<reference evidence="3" key="1">
    <citation type="journal article" date="2010" name="Genome Biol.">
        <title>Genome sequence of the necrotrophic plant pathogen Pythium ultimum reveals original pathogenicity mechanisms and effector repertoire.</title>
        <authorList>
            <person name="Levesque C.A."/>
            <person name="Brouwer H."/>
            <person name="Cano L."/>
            <person name="Hamilton J.P."/>
            <person name="Holt C."/>
            <person name="Huitema E."/>
            <person name="Raffaele S."/>
            <person name="Robideau G.P."/>
            <person name="Thines M."/>
            <person name="Win J."/>
            <person name="Zerillo M.M."/>
            <person name="Beakes G.W."/>
            <person name="Boore J.L."/>
            <person name="Busam D."/>
            <person name="Dumas B."/>
            <person name="Ferriera S."/>
            <person name="Fuerstenberg S.I."/>
            <person name="Gachon C.M."/>
            <person name="Gaulin E."/>
            <person name="Govers F."/>
            <person name="Grenville-Briggs L."/>
            <person name="Horner N."/>
            <person name="Hostetler J."/>
            <person name="Jiang R.H."/>
            <person name="Johnson J."/>
            <person name="Krajaejun T."/>
            <person name="Lin H."/>
            <person name="Meijer H.J."/>
            <person name="Moore B."/>
            <person name="Morris P."/>
            <person name="Phuntmart V."/>
            <person name="Puiu D."/>
            <person name="Shetty J."/>
            <person name="Stajich J.E."/>
            <person name="Tripathy S."/>
            <person name="Wawra S."/>
            <person name="van West P."/>
            <person name="Whitty B.R."/>
            <person name="Coutinho P.M."/>
            <person name="Henrissat B."/>
            <person name="Martin F."/>
            <person name="Thomas P.D."/>
            <person name="Tyler B.M."/>
            <person name="De Vries R.P."/>
            <person name="Kamoun S."/>
            <person name="Yandell M."/>
            <person name="Tisserat N."/>
            <person name="Buell C.R."/>
        </authorList>
    </citation>
    <scope>NUCLEOTIDE SEQUENCE</scope>
    <source>
        <strain evidence="3">DAOM:BR144</strain>
    </source>
</reference>
<proteinExistence type="predicted"/>
<dbReference type="EnsemblProtists" id="PYU1_T006157">
    <property type="protein sequence ID" value="PYU1_T006157"/>
    <property type="gene ID" value="PYU1_G006145"/>
</dbReference>
<organism evidence="2 3">
    <name type="scientific">Globisporangium ultimum (strain ATCC 200006 / CBS 805.95 / DAOM BR144)</name>
    <name type="common">Pythium ultimum</name>
    <dbReference type="NCBI Taxonomy" id="431595"/>
    <lineage>
        <taxon>Eukaryota</taxon>
        <taxon>Sar</taxon>
        <taxon>Stramenopiles</taxon>
        <taxon>Oomycota</taxon>
        <taxon>Peronosporomycetes</taxon>
        <taxon>Pythiales</taxon>
        <taxon>Pythiaceae</taxon>
        <taxon>Globisporangium</taxon>
    </lineage>
</organism>
<feature type="chain" id="PRO_5003867926" description="Secreted protein" evidence="1">
    <location>
        <begin position="23"/>
        <end position="270"/>
    </location>
</feature>
<sequence>MAPRRFLSRVVSLAVAALSVFSYDGPSTSVSAATCTAAPFTILPADYGLDYCVGNNLDKFLQVLAVASTECSLDGLLGLQANPSVTSIVDLVTKMVAAPDQISVLFYQHMKATTATQMDSLCSTLNTVISPCAKSLLPDLLLVIQADLTCCSQISDILDLLNLAVPSNVSKNSFLLNEAVNGINSFFCSKRDATQTCGTSIYSQLTTKFTQAQFSVIDSFLIPFFTASAGQECDAVGGRDYTDSASLATARTIDYRCCTHQIRPLLETGV</sequence>
<name>K3WMG5_GLOUD</name>
<dbReference type="HOGENOM" id="CLU_069950_0_0_1"/>
<dbReference type="Proteomes" id="UP000019132">
    <property type="component" value="Unassembled WGS sequence"/>
</dbReference>
<dbReference type="VEuPathDB" id="FungiDB:PYU1_G006145"/>
<feature type="signal peptide" evidence="1">
    <location>
        <begin position="1"/>
        <end position="22"/>
    </location>
</feature>
<dbReference type="OMA" id="CCTHQIR"/>
<evidence type="ECO:0000313" key="3">
    <source>
        <dbReference type="Proteomes" id="UP000019132"/>
    </source>
</evidence>
<evidence type="ECO:0008006" key="4">
    <source>
        <dbReference type="Google" id="ProtNLM"/>
    </source>
</evidence>
<keyword evidence="3" id="KW-1185">Reference proteome</keyword>
<reference evidence="3" key="2">
    <citation type="submission" date="2010-04" db="EMBL/GenBank/DDBJ databases">
        <authorList>
            <person name="Buell R."/>
            <person name="Hamilton J."/>
            <person name="Hostetler J."/>
        </authorList>
    </citation>
    <scope>NUCLEOTIDE SEQUENCE [LARGE SCALE GENOMIC DNA]</scope>
    <source>
        <strain evidence="3">DAOM:BR144</strain>
    </source>
</reference>
<accession>K3WMG5</accession>
<dbReference type="EMBL" id="GL376625">
    <property type="status" value="NOT_ANNOTATED_CDS"/>
    <property type="molecule type" value="Genomic_DNA"/>
</dbReference>
<evidence type="ECO:0000313" key="2">
    <source>
        <dbReference type="EnsemblProtists" id="PYU1_T006157"/>
    </source>
</evidence>
<dbReference type="AlphaFoldDB" id="K3WMG5"/>
<reference evidence="2" key="3">
    <citation type="submission" date="2015-02" db="UniProtKB">
        <authorList>
            <consortium name="EnsemblProtists"/>
        </authorList>
    </citation>
    <scope>IDENTIFICATION</scope>
    <source>
        <strain evidence="2">DAOM BR144</strain>
    </source>
</reference>